<name>A0A6J5PKT8_9CAUD</name>
<organism evidence="3">
    <name type="scientific">uncultured Caudovirales phage</name>
    <dbReference type="NCBI Taxonomy" id="2100421"/>
    <lineage>
        <taxon>Viruses</taxon>
        <taxon>Duplodnaviria</taxon>
        <taxon>Heunggongvirae</taxon>
        <taxon>Uroviricota</taxon>
        <taxon>Caudoviricetes</taxon>
        <taxon>Peduoviridae</taxon>
        <taxon>Maltschvirus</taxon>
        <taxon>Maltschvirus maltsch</taxon>
    </lineage>
</organism>
<dbReference type="InterPro" id="IPR046284">
    <property type="entry name" value="DUF6321"/>
</dbReference>
<dbReference type="EMBL" id="LR796871">
    <property type="protein sequence ID" value="CAB4171732.1"/>
    <property type="molecule type" value="Genomic_DNA"/>
</dbReference>
<feature type="region of interest" description="Disordered" evidence="1">
    <location>
        <begin position="1"/>
        <end position="50"/>
    </location>
</feature>
<protein>
    <recommendedName>
        <fullName evidence="2">DUF6321 domain-containing protein</fullName>
    </recommendedName>
</protein>
<feature type="domain" description="DUF6321" evidence="2">
    <location>
        <begin position="10"/>
        <end position="83"/>
    </location>
</feature>
<evidence type="ECO:0000256" key="1">
    <source>
        <dbReference type="SAM" id="MobiDB-lite"/>
    </source>
</evidence>
<dbReference type="Pfam" id="PF19846">
    <property type="entry name" value="DUF6321"/>
    <property type="match status" value="1"/>
</dbReference>
<feature type="region of interest" description="Disordered" evidence="1">
    <location>
        <begin position="63"/>
        <end position="85"/>
    </location>
</feature>
<gene>
    <name evidence="3" type="ORF">UFOVP929_16</name>
</gene>
<accession>A0A6J5PKT8</accession>
<feature type="compositionally biased region" description="Basic and acidic residues" evidence="1">
    <location>
        <begin position="1"/>
        <end position="12"/>
    </location>
</feature>
<sequence>MSEAWTRKEGKNPEGGLNAKGRASYTAGKLKAPVSASQAKRSPAHAARRKSFCARMAGMKKKLTGPAAAADPNSRINKSLKKWDC</sequence>
<proteinExistence type="predicted"/>
<evidence type="ECO:0000313" key="3">
    <source>
        <dbReference type="EMBL" id="CAB4171732.1"/>
    </source>
</evidence>
<evidence type="ECO:0000259" key="2">
    <source>
        <dbReference type="Pfam" id="PF19846"/>
    </source>
</evidence>
<reference evidence="3" key="1">
    <citation type="submission" date="2020-05" db="EMBL/GenBank/DDBJ databases">
        <authorList>
            <person name="Chiriac C."/>
            <person name="Salcher M."/>
            <person name="Ghai R."/>
            <person name="Kavagutti S V."/>
        </authorList>
    </citation>
    <scope>NUCLEOTIDE SEQUENCE</scope>
</reference>